<dbReference type="InterPro" id="IPR013783">
    <property type="entry name" value="Ig-like_fold"/>
</dbReference>
<evidence type="ECO:0008006" key="3">
    <source>
        <dbReference type="Google" id="ProtNLM"/>
    </source>
</evidence>
<gene>
    <name evidence="1" type="ORF">BJ988_000373</name>
</gene>
<dbReference type="Gene3D" id="2.60.40.10">
    <property type="entry name" value="Immunoglobulins"/>
    <property type="match status" value="1"/>
</dbReference>
<dbReference type="Proteomes" id="UP000564496">
    <property type="component" value="Unassembled WGS sequence"/>
</dbReference>
<dbReference type="EMBL" id="JACBZR010000001">
    <property type="protein sequence ID" value="NYI75725.1"/>
    <property type="molecule type" value="Genomic_DNA"/>
</dbReference>
<evidence type="ECO:0000313" key="1">
    <source>
        <dbReference type="EMBL" id="NYI75725.1"/>
    </source>
</evidence>
<organism evidence="1 2">
    <name type="scientific">Nocardioides panzhihuensis</name>
    <dbReference type="NCBI Taxonomy" id="860243"/>
    <lineage>
        <taxon>Bacteria</taxon>
        <taxon>Bacillati</taxon>
        <taxon>Actinomycetota</taxon>
        <taxon>Actinomycetes</taxon>
        <taxon>Propionibacteriales</taxon>
        <taxon>Nocardioidaceae</taxon>
        <taxon>Nocardioides</taxon>
    </lineage>
</organism>
<reference evidence="1 2" key="1">
    <citation type="submission" date="2020-07" db="EMBL/GenBank/DDBJ databases">
        <title>Sequencing the genomes of 1000 actinobacteria strains.</title>
        <authorList>
            <person name="Klenk H.-P."/>
        </authorList>
    </citation>
    <scope>NUCLEOTIDE SEQUENCE [LARGE SCALE GENOMIC DNA]</scope>
    <source>
        <strain evidence="1 2">DSM 26487</strain>
    </source>
</reference>
<comment type="caution">
    <text evidence="1">The sequence shown here is derived from an EMBL/GenBank/DDBJ whole genome shotgun (WGS) entry which is preliminary data.</text>
</comment>
<protein>
    <recommendedName>
        <fullName evidence="3">Fibronectin type-III domain-containing protein</fullName>
    </recommendedName>
</protein>
<dbReference type="GO" id="GO:0005975">
    <property type="term" value="P:carbohydrate metabolic process"/>
    <property type="evidence" value="ECO:0007669"/>
    <property type="project" value="UniProtKB-ARBA"/>
</dbReference>
<accession>A0A7Z0IQG9</accession>
<proteinExistence type="predicted"/>
<dbReference type="AlphaFoldDB" id="A0A7Z0IQG9"/>
<name>A0A7Z0IQG9_9ACTN</name>
<evidence type="ECO:0000313" key="2">
    <source>
        <dbReference type="Proteomes" id="UP000564496"/>
    </source>
</evidence>
<dbReference type="RefSeq" id="WP_179656414.1">
    <property type="nucleotide sequence ID" value="NZ_JACBZR010000001.1"/>
</dbReference>
<sequence>MTRIQGKPVWAKWRVLAAGAVAIGLGVSGLVVSGGATADTAPVDPELPATVSADVLPTVQIDGVAWKQVIVGDIVYVGGSFTSARPAGAAPGTNETPRANMLAYRLSTGELIPGFAPSFNGQVKDMALSPDKSLLYVAGSFTQVNGVNRYRGAAIDLATGALTSFRPIFNSTTNAVAATADAVFYGGAFTSADNTPRTKVAAVRPTDTGTQLLPMNPTVSNGSLQDIVVSPNGADIVIAGNFTSVNGSSNPGYGLARIKVATGASMSLPVNSEVRNAGSKAAILSLESDGTSFYGTGYHFGSGGNVEGSFKANWATGNLTWLEDCHGDTYSIWPTDDVVYQASHKYYCGNSGGFPATSPRSYQHSTAVTQDVRGTNTRDIYGYPDHPGTPRPEFLEWYPKWTPGTFTGSNQAPWTVSANDDYVVYGGEFLEVDGVAQQGLARFAVKEIAPNDVGPALRGAEFGLAATSPADGQVRLTWPGNADKDNATVTYKVYRGSTDVAPIHTNPVTAAFWKQATQSFVDTEAPPGSAQRYRVVAEDAFGNQALTEWVTVEVDGEPVPPAEGIVAEDAFERAEASGWGTAEAGGTWTRSTGVAGNFSVSEGRGRHATTPGGTTESRLEEISAGDVEATVSVGVSRLPDAGFVWSILGARVSGSDHYASRLRFNPDGTVGVHLVRSGTPVVGANVVPGLSVAPGDRLMVRLQVTGTAPSTVRTKVWPVGSAEPSGWTYELSDSAAANQLPGGVMVRGYGSSAIGATPVEVSYDDLRVIEP</sequence>
<dbReference type="SUPFAM" id="SSF75011">
    <property type="entry name" value="3-carboxy-cis,cis-mucoante lactonizing enzyme"/>
    <property type="match status" value="1"/>
</dbReference>
<keyword evidence="2" id="KW-1185">Reference proteome</keyword>